<sequence length="104" mass="11609">MVLLKPLWPKDLRIIPILRIPPYRPRVHHQCSPCRNVIAHHLAPLLLSLPLSNSSSPIIFVIPQPNASLTSLCTFFMMIGLQTSSEIDHSKVVQVVSLPATRIS</sequence>
<organism evidence="1 2">
    <name type="scientific">Dendrobium chrysotoxum</name>
    <name type="common">Orchid</name>
    <dbReference type="NCBI Taxonomy" id="161865"/>
    <lineage>
        <taxon>Eukaryota</taxon>
        <taxon>Viridiplantae</taxon>
        <taxon>Streptophyta</taxon>
        <taxon>Embryophyta</taxon>
        <taxon>Tracheophyta</taxon>
        <taxon>Spermatophyta</taxon>
        <taxon>Magnoliopsida</taxon>
        <taxon>Liliopsida</taxon>
        <taxon>Asparagales</taxon>
        <taxon>Orchidaceae</taxon>
        <taxon>Epidendroideae</taxon>
        <taxon>Malaxideae</taxon>
        <taxon>Dendrobiinae</taxon>
        <taxon>Dendrobium</taxon>
    </lineage>
</organism>
<reference evidence="1 2" key="1">
    <citation type="journal article" date="2021" name="Hortic Res">
        <title>Chromosome-scale assembly of the Dendrobium chrysotoxum genome enhances the understanding of orchid evolution.</title>
        <authorList>
            <person name="Zhang Y."/>
            <person name="Zhang G.Q."/>
            <person name="Zhang D."/>
            <person name="Liu X.D."/>
            <person name="Xu X.Y."/>
            <person name="Sun W.H."/>
            <person name="Yu X."/>
            <person name="Zhu X."/>
            <person name="Wang Z.W."/>
            <person name="Zhao X."/>
            <person name="Zhong W.Y."/>
            <person name="Chen H."/>
            <person name="Yin W.L."/>
            <person name="Huang T."/>
            <person name="Niu S.C."/>
            <person name="Liu Z.J."/>
        </authorList>
    </citation>
    <scope>NUCLEOTIDE SEQUENCE [LARGE SCALE GENOMIC DNA]</scope>
    <source>
        <strain evidence="1">Lindl</strain>
    </source>
</reference>
<dbReference type="EMBL" id="JAGFBR010000015">
    <property type="protein sequence ID" value="KAH0454449.1"/>
    <property type="molecule type" value="Genomic_DNA"/>
</dbReference>
<accession>A0AAV7GEX2</accession>
<proteinExistence type="predicted"/>
<keyword evidence="2" id="KW-1185">Reference proteome</keyword>
<comment type="caution">
    <text evidence="1">The sequence shown here is derived from an EMBL/GenBank/DDBJ whole genome shotgun (WGS) entry which is preliminary data.</text>
</comment>
<dbReference type="AlphaFoldDB" id="A0AAV7GEX2"/>
<gene>
    <name evidence="1" type="ORF">IEQ34_016373</name>
</gene>
<evidence type="ECO:0000313" key="2">
    <source>
        <dbReference type="Proteomes" id="UP000775213"/>
    </source>
</evidence>
<evidence type="ECO:0000313" key="1">
    <source>
        <dbReference type="EMBL" id="KAH0454449.1"/>
    </source>
</evidence>
<dbReference type="Proteomes" id="UP000775213">
    <property type="component" value="Unassembled WGS sequence"/>
</dbReference>
<name>A0AAV7GEX2_DENCH</name>
<protein>
    <submittedName>
        <fullName evidence="1">Uncharacterized protein</fullName>
    </submittedName>
</protein>